<dbReference type="InterPro" id="IPR036322">
    <property type="entry name" value="WD40_repeat_dom_sf"/>
</dbReference>
<dbReference type="InterPro" id="IPR007111">
    <property type="entry name" value="NACHT_NTPase"/>
</dbReference>
<dbReference type="SUPFAM" id="SSF50960">
    <property type="entry name" value="TolB, C-terminal domain"/>
    <property type="match status" value="1"/>
</dbReference>
<feature type="repeat" description="WD" evidence="3">
    <location>
        <begin position="1313"/>
        <end position="1345"/>
    </location>
</feature>
<evidence type="ECO:0000313" key="8">
    <source>
        <dbReference type="Proteomes" id="UP001501237"/>
    </source>
</evidence>
<dbReference type="InterPro" id="IPR027417">
    <property type="entry name" value="P-loop_NTPase"/>
</dbReference>
<dbReference type="Gene3D" id="3.60.21.10">
    <property type="match status" value="1"/>
</dbReference>
<feature type="repeat" description="WD" evidence="3">
    <location>
        <begin position="1560"/>
        <end position="1601"/>
    </location>
</feature>
<evidence type="ECO:0000313" key="7">
    <source>
        <dbReference type="EMBL" id="GAA3233487.1"/>
    </source>
</evidence>
<feature type="repeat" description="WD" evidence="3">
    <location>
        <begin position="1231"/>
        <end position="1271"/>
    </location>
</feature>
<dbReference type="Pfam" id="PF05729">
    <property type="entry name" value="NACHT"/>
    <property type="match status" value="1"/>
</dbReference>
<dbReference type="InterPro" id="IPR019775">
    <property type="entry name" value="WD40_repeat_CS"/>
</dbReference>
<feature type="repeat" description="WD" evidence="3">
    <location>
        <begin position="1602"/>
        <end position="1643"/>
    </location>
</feature>
<dbReference type="SUPFAM" id="SSF52540">
    <property type="entry name" value="P-loop containing nucleoside triphosphate hydrolases"/>
    <property type="match status" value="1"/>
</dbReference>
<dbReference type="PROSITE" id="PS00678">
    <property type="entry name" value="WD_REPEATS_1"/>
    <property type="match status" value="4"/>
</dbReference>
<accession>A0ABP6QIJ1</accession>
<dbReference type="PANTHER" id="PTHR22847:SF637">
    <property type="entry name" value="WD REPEAT DOMAIN 5B"/>
    <property type="match status" value="1"/>
</dbReference>
<feature type="compositionally biased region" description="Pro residues" evidence="4">
    <location>
        <begin position="478"/>
        <end position="488"/>
    </location>
</feature>
<dbReference type="Proteomes" id="UP001501237">
    <property type="component" value="Unassembled WGS sequence"/>
</dbReference>
<feature type="compositionally biased region" description="Low complexity" evidence="4">
    <location>
        <begin position="160"/>
        <end position="173"/>
    </location>
</feature>
<dbReference type="InterPro" id="IPR029052">
    <property type="entry name" value="Metallo-depent_PP-like"/>
</dbReference>
<dbReference type="PROSITE" id="PS50104">
    <property type="entry name" value="TIR"/>
    <property type="match status" value="1"/>
</dbReference>
<feature type="repeat" description="WD" evidence="3">
    <location>
        <begin position="1644"/>
        <end position="1676"/>
    </location>
</feature>
<proteinExistence type="predicted"/>
<dbReference type="Pfam" id="PF00400">
    <property type="entry name" value="WD40"/>
    <property type="match status" value="13"/>
</dbReference>
<dbReference type="PRINTS" id="PR00320">
    <property type="entry name" value="GPROTEINBRPT"/>
</dbReference>
<dbReference type="InterPro" id="IPR020472">
    <property type="entry name" value="WD40_PAC1"/>
</dbReference>
<keyword evidence="2" id="KW-0677">Repeat</keyword>
<dbReference type="Pfam" id="PF22739">
    <property type="entry name" value="NA-iREase3"/>
    <property type="match status" value="1"/>
</dbReference>
<dbReference type="Gene3D" id="2.130.10.10">
    <property type="entry name" value="YVTN repeat-like/Quinoprotein amine dehydrogenase"/>
    <property type="match status" value="5"/>
</dbReference>
<feature type="repeat" description="WD" evidence="3">
    <location>
        <begin position="1768"/>
        <end position="1809"/>
    </location>
</feature>
<feature type="region of interest" description="Disordered" evidence="4">
    <location>
        <begin position="141"/>
        <end position="192"/>
    </location>
</feature>
<dbReference type="CDD" id="cd00200">
    <property type="entry name" value="WD40"/>
    <property type="match status" value="2"/>
</dbReference>
<dbReference type="SMART" id="SM00320">
    <property type="entry name" value="WD40"/>
    <property type="match status" value="14"/>
</dbReference>
<feature type="repeat" description="WD" evidence="3">
    <location>
        <begin position="1726"/>
        <end position="1767"/>
    </location>
</feature>
<dbReference type="EMBL" id="BAAAUV010000025">
    <property type="protein sequence ID" value="GAA3233487.1"/>
    <property type="molecule type" value="Genomic_DNA"/>
</dbReference>
<dbReference type="InterPro" id="IPR001680">
    <property type="entry name" value="WD40_rpt"/>
</dbReference>
<feature type="domain" description="NACHT" evidence="6">
    <location>
        <begin position="663"/>
        <end position="781"/>
    </location>
</feature>
<dbReference type="Gene3D" id="2.160.20.80">
    <property type="entry name" value="E3 ubiquitin-protein ligase SopA"/>
    <property type="match status" value="1"/>
</dbReference>
<feature type="repeat" description="WD" evidence="3">
    <location>
        <begin position="1272"/>
        <end position="1303"/>
    </location>
</feature>
<dbReference type="SUPFAM" id="SSF141571">
    <property type="entry name" value="Pentapeptide repeat-like"/>
    <property type="match status" value="1"/>
</dbReference>
<feature type="region of interest" description="Disordered" evidence="4">
    <location>
        <begin position="464"/>
        <end position="496"/>
    </location>
</feature>
<evidence type="ECO:0000256" key="3">
    <source>
        <dbReference type="PROSITE-ProRule" id="PRU00221"/>
    </source>
</evidence>
<dbReference type="Gene3D" id="3.40.50.300">
    <property type="entry name" value="P-loop containing nucleotide triphosphate hydrolases"/>
    <property type="match status" value="1"/>
</dbReference>
<sequence>MTMTVPPVDVFVSYSPADERWAAWIAWELEEAGYRTMMQAWDFVPGTNFIDFMDRGVSEAAIVLAVLSENYLHSRYGRLEWQTALRANPDNPSAKLVTVRLEECEVEGLLSTITWVDLVGVADEAAARGLLLTRIGEALAGRAKPQERPASPFAPPPPVRSSSPGPRQQRRAPSGPPEFPAGTGRAEPDRTDVSILHLAGPRFGRALTRDPFDAAELQSRIWADVTELGVRPDLLVVSGNLTESGSRREFAEAVSFLTGLRTLLGLEPHRVAVVPGIHDVTKAASRAYFNSCEADDEDPEPPYWPKWRHFSGLFTELYRGLPGAVFDSAQPWTLFPVPELKVVVAGINSTMAVSHREDDQYGSVGHAQAAWFAERLRDHGEGWLRLGVLQHSPVPGDPGRLRDAETFDRLVGSGLDLVLHGGHQPPGELSSGTLGLGALAPGHHELLTVDRDGLTRISPDHAAERTARTWRSPGLFRPAPPPAPPLPPDDSHDEAPDPVELLLDQIAEACETRFPGARVRRVPADPPHLLVSHLEDGFLRQFRIGGHVGEIGRPEVDAFLRQVHAGGDALGSELVFLGPPPPRSLREEALRRGVRLRSLTEFQGLLDLSAYVGEQTVRLTTSPLYPPDLYVPQRYRDLDGESAGVQEGLTDAVMDLLASDHGRFLLLLGDFGRGKTFALREVARRIPAELPQLIPILIELRALDKAHSVDALVAAHLAAHGEELIDLRAFHYMLRQGRIVLLFDGFDELVTRVTYDRAADHLETLLQAAEGKAKIVVASRTQHFKSHAQVFTALGERVGALPNRRVLSVADFTPAQVREFLVNRYGEADAADRRMARLRGVENLLGLAQNPRMLGFIADLPEERLDAVARAHRTVSAADLYQEILSSWLAYEEQRVRGVPGSPGGLGIEDLWRAARALAMRLWETGEQYLRLAELAEVAGALSGLAGLSGGQTTHAVGAGGLLVRTDEGLFGFIHASVVEWLVASRLALDLDAGLDPPALGRRALSQLTVDFLCDLADSRALRDWAVAVLEDPGSDDLRRANAIKITTRLRTPARTDLRGAGLQGEDLSHRDLTEVDLTGANLSDAQLIGTNLTRAILRGAVLAGARLDEAKLTGADLTGADFSRARLLRADLRDTVLDGSRWVRAALVEAALPAGRSADDFRGAAVVPGTPVEAEFAPASIGVPYGFHFQIGRLPSPAAYSPDGSAVALGGEEGAVLVCDSRTGLPLRTLQGHSDRAYAVSYAGDHLLVTGSADGTLRLWDTATGDQLKVIDVHPDGVWPVLPDPSGTMIAAGDATGTVRLWGVDGTLRATLPGHTAPVYTAAFSPDGTSLVTGDAAGTVRMWSPDGVLHRVLDGDGAVFRLLFTPDGLLVTGEEHGRVRLWDPPTGAPLRELTGHTGSVFALALHDGLLASGDTDGGVRLWDLSGRRPPLVLPAHSSAVYQTTFDATGTLLATTDSGGAVRLWDVSAGRLRHELSGHRGAVWPSVFSPDGAQFTTVSNDGSARVWDTATGICRHVLRGHGRRVTSVGFSPDGSLLASVGNDGIVRLWEPMTGLRVRELRGTADRLTSATFSPAGGRIGTASNDGGVYLWQSGSGAFERELGVETDHVWAQAFSPDGTVLATANDDDSVRLWYHTTGREIVNLSGHRGRVRSISFAPDGLTLATGCDDRAVRVWEAGTGVLGATLEGHDDRVYQVVHDRTGRLIASASNDGTARIWEAGATRHLLTGHTGRLWTCAFSPDARLLATGGDDLVVRLWDVATGALVHTLPGHTRRIWSADFSPDGALLASGGDDGSVIIWDVATATRLHTLLGLPEGWAAITPDGRYKYDGTVTGQFWWSVGLTRFEPGELDDHLPTVRRVPLESGL</sequence>
<dbReference type="PROSITE" id="PS50837">
    <property type="entry name" value="NACHT"/>
    <property type="match status" value="1"/>
</dbReference>
<feature type="repeat" description="WD" evidence="3">
    <location>
        <begin position="1476"/>
        <end position="1517"/>
    </location>
</feature>
<organism evidence="7 8">
    <name type="scientific">Actinocorallia longicatena</name>
    <dbReference type="NCBI Taxonomy" id="111803"/>
    <lineage>
        <taxon>Bacteria</taxon>
        <taxon>Bacillati</taxon>
        <taxon>Actinomycetota</taxon>
        <taxon>Actinomycetes</taxon>
        <taxon>Streptosporangiales</taxon>
        <taxon>Thermomonosporaceae</taxon>
        <taxon>Actinocorallia</taxon>
    </lineage>
</organism>
<dbReference type="SUPFAM" id="SSF56300">
    <property type="entry name" value="Metallo-dependent phosphatases"/>
    <property type="match status" value="1"/>
</dbReference>
<protein>
    <recommendedName>
        <fullName evidence="9">WD40 repeat protein</fullName>
    </recommendedName>
</protein>
<gene>
    <name evidence="7" type="ORF">GCM10010468_66050</name>
</gene>
<evidence type="ECO:0000256" key="4">
    <source>
        <dbReference type="SAM" id="MobiDB-lite"/>
    </source>
</evidence>
<evidence type="ECO:0000259" key="5">
    <source>
        <dbReference type="PROSITE" id="PS50104"/>
    </source>
</evidence>
<dbReference type="SMART" id="SM00255">
    <property type="entry name" value="TIR"/>
    <property type="match status" value="1"/>
</dbReference>
<evidence type="ECO:0000259" key="6">
    <source>
        <dbReference type="PROSITE" id="PS50837"/>
    </source>
</evidence>
<evidence type="ECO:0000256" key="2">
    <source>
        <dbReference type="ARBA" id="ARBA00022737"/>
    </source>
</evidence>
<feature type="repeat" description="WD" evidence="3">
    <location>
        <begin position="1686"/>
        <end position="1727"/>
    </location>
</feature>
<dbReference type="InterPro" id="IPR000157">
    <property type="entry name" value="TIR_dom"/>
</dbReference>
<dbReference type="Pfam" id="PF00805">
    <property type="entry name" value="Pentapeptide"/>
    <property type="match status" value="2"/>
</dbReference>
<evidence type="ECO:0000256" key="1">
    <source>
        <dbReference type="ARBA" id="ARBA00022574"/>
    </source>
</evidence>
<evidence type="ECO:0008006" key="9">
    <source>
        <dbReference type="Google" id="ProtNLM"/>
    </source>
</evidence>
<feature type="repeat" description="WD" evidence="3">
    <location>
        <begin position="1353"/>
        <end position="1393"/>
    </location>
</feature>
<dbReference type="InterPro" id="IPR001646">
    <property type="entry name" value="5peptide_repeat"/>
</dbReference>
<dbReference type="InterPro" id="IPR035897">
    <property type="entry name" value="Toll_tir_struct_dom_sf"/>
</dbReference>
<dbReference type="Gene3D" id="3.40.50.10140">
    <property type="entry name" value="Toll/interleukin-1 receptor homology (TIR) domain"/>
    <property type="match status" value="1"/>
</dbReference>
<dbReference type="SUPFAM" id="SSF52200">
    <property type="entry name" value="Toll/Interleukin receptor TIR domain"/>
    <property type="match status" value="1"/>
</dbReference>
<feature type="domain" description="TIR" evidence="5">
    <location>
        <begin position="6"/>
        <end position="139"/>
    </location>
</feature>
<feature type="repeat" description="WD" evidence="3">
    <location>
        <begin position="1394"/>
        <end position="1426"/>
    </location>
</feature>
<feature type="repeat" description="WD" evidence="3">
    <location>
        <begin position="1434"/>
        <end position="1475"/>
    </location>
</feature>
<dbReference type="InterPro" id="IPR015943">
    <property type="entry name" value="WD40/YVTN_repeat-like_dom_sf"/>
</dbReference>
<keyword evidence="8" id="KW-1185">Reference proteome</keyword>
<dbReference type="InterPro" id="IPR054571">
    <property type="entry name" value="NA-iREase3_dom"/>
</dbReference>
<dbReference type="PANTHER" id="PTHR22847">
    <property type="entry name" value="WD40 REPEAT PROTEIN"/>
    <property type="match status" value="1"/>
</dbReference>
<dbReference type="Pfam" id="PF13676">
    <property type="entry name" value="TIR_2"/>
    <property type="match status" value="1"/>
</dbReference>
<dbReference type="PROSITE" id="PS50294">
    <property type="entry name" value="WD_REPEATS_REGION"/>
    <property type="match status" value="11"/>
</dbReference>
<comment type="caution">
    <text evidence="7">The sequence shown here is derived from an EMBL/GenBank/DDBJ whole genome shotgun (WGS) entry which is preliminary data.</text>
</comment>
<dbReference type="PROSITE" id="PS50082">
    <property type="entry name" value="WD_REPEATS_2"/>
    <property type="match status" value="14"/>
</dbReference>
<feature type="repeat" description="WD" evidence="3">
    <location>
        <begin position="1518"/>
        <end position="1559"/>
    </location>
</feature>
<dbReference type="SUPFAM" id="SSF50978">
    <property type="entry name" value="WD40 repeat-like"/>
    <property type="match status" value="2"/>
</dbReference>
<name>A0ABP6QIJ1_9ACTN</name>
<reference evidence="8" key="1">
    <citation type="journal article" date="2019" name="Int. J. Syst. Evol. Microbiol.">
        <title>The Global Catalogue of Microorganisms (GCM) 10K type strain sequencing project: providing services to taxonomists for standard genome sequencing and annotation.</title>
        <authorList>
            <consortium name="The Broad Institute Genomics Platform"/>
            <consortium name="The Broad Institute Genome Sequencing Center for Infectious Disease"/>
            <person name="Wu L."/>
            <person name="Ma J."/>
        </authorList>
    </citation>
    <scope>NUCLEOTIDE SEQUENCE [LARGE SCALE GENOMIC DNA]</scope>
    <source>
        <strain evidence="8">JCM 9377</strain>
    </source>
</reference>
<keyword evidence="1 3" id="KW-0853">WD repeat</keyword>